<dbReference type="EMBL" id="OV651823">
    <property type="protein sequence ID" value="CAH1101033.1"/>
    <property type="molecule type" value="Genomic_DNA"/>
</dbReference>
<dbReference type="Pfam" id="PF24664">
    <property type="entry name" value="Monjiviricetes_fusion"/>
    <property type="match status" value="1"/>
</dbReference>
<accession>A0A9P0CI11</accession>
<sequence>MNGTTTALITLEGKLDSTKTRKGVIYQESGNVWINIIVALIKIFARYDLAAFNLEDNEIHLQEEITCPFLIGYCMDSTIYKPITCKDRLSQLYKGNSDMVTNKATREEGIVVEDMKICSLTIQKQNSKSGRQNIQE</sequence>
<gene>
    <name evidence="1" type="ORF">PSYICH_LOCUS2465</name>
</gene>
<keyword evidence="2" id="KW-1185">Reference proteome</keyword>
<organism evidence="1 2">
    <name type="scientific">Psylliodes chrysocephalus</name>
    <dbReference type="NCBI Taxonomy" id="3402493"/>
    <lineage>
        <taxon>Eukaryota</taxon>
        <taxon>Metazoa</taxon>
        <taxon>Ecdysozoa</taxon>
        <taxon>Arthropoda</taxon>
        <taxon>Hexapoda</taxon>
        <taxon>Insecta</taxon>
        <taxon>Pterygota</taxon>
        <taxon>Neoptera</taxon>
        <taxon>Endopterygota</taxon>
        <taxon>Coleoptera</taxon>
        <taxon>Polyphaga</taxon>
        <taxon>Cucujiformia</taxon>
        <taxon>Chrysomeloidea</taxon>
        <taxon>Chrysomelidae</taxon>
        <taxon>Galerucinae</taxon>
        <taxon>Alticini</taxon>
        <taxon>Psylliodes</taxon>
    </lineage>
</organism>
<dbReference type="OrthoDB" id="6769052at2759"/>
<evidence type="ECO:0000313" key="1">
    <source>
        <dbReference type="EMBL" id="CAH1101033.1"/>
    </source>
</evidence>
<dbReference type="Proteomes" id="UP001153636">
    <property type="component" value="Chromosome 11"/>
</dbReference>
<name>A0A9P0CI11_9CUCU</name>
<proteinExistence type="predicted"/>
<reference evidence="1" key="1">
    <citation type="submission" date="2022-01" db="EMBL/GenBank/DDBJ databases">
        <authorList>
            <person name="King R."/>
        </authorList>
    </citation>
    <scope>NUCLEOTIDE SEQUENCE</scope>
</reference>
<dbReference type="AlphaFoldDB" id="A0A9P0CI11"/>
<evidence type="ECO:0000313" key="2">
    <source>
        <dbReference type="Proteomes" id="UP001153636"/>
    </source>
</evidence>
<protein>
    <submittedName>
        <fullName evidence="1">Uncharacterized protein</fullName>
    </submittedName>
</protein>